<reference evidence="2 3" key="1">
    <citation type="submission" date="2015-11" db="EMBL/GenBank/DDBJ databases">
        <title>Genomic analysis of 38 Legionella species identifies large and diverse effector repertoires.</title>
        <authorList>
            <person name="Burstein D."/>
            <person name="Amaro F."/>
            <person name="Zusman T."/>
            <person name="Lifshitz Z."/>
            <person name="Cohen O."/>
            <person name="Gilbert J.A."/>
            <person name="Pupko T."/>
            <person name="Shuman H.A."/>
            <person name="Segal G."/>
        </authorList>
    </citation>
    <scope>NUCLEOTIDE SEQUENCE [LARGE SCALE GENOMIC DNA]</scope>
    <source>
        <strain evidence="2 3">PX-1-G2-E2</strain>
    </source>
</reference>
<dbReference type="STRING" id="466.Lmac_3106"/>
<dbReference type="PATRIC" id="fig|466.6.peg.3322"/>
<gene>
    <name evidence="2" type="ORF">Lmac_3106</name>
</gene>
<feature type="region of interest" description="Disordered" evidence="1">
    <location>
        <begin position="393"/>
        <end position="417"/>
    </location>
</feature>
<dbReference type="Proteomes" id="UP000054908">
    <property type="component" value="Unassembled WGS sequence"/>
</dbReference>
<feature type="compositionally biased region" description="Basic and acidic residues" evidence="1">
    <location>
        <begin position="398"/>
        <end position="417"/>
    </location>
</feature>
<feature type="compositionally biased region" description="Polar residues" evidence="1">
    <location>
        <begin position="363"/>
        <end position="379"/>
    </location>
</feature>
<comment type="caution">
    <text evidence="2">The sequence shown here is derived from an EMBL/GenBank/DDBJ whole genome shotgun (WGS) entry which is preliminary data.</text>
</comment>
<evidence type="ECO:0000256" key="1">
    <source>
        <dbReference type="SAM" id="MobiDB-lite"/>
    </source>
</evidence>
<dbReference type="AlphaFoldDB" id="A0A0W0VWG0"/>
<sequence>MKKDANQQLLAAQFDEKMKQVENDFANLMLRVSSIGPSSGLKVTQDFGIDFSQKIINTLETIATEFPSFVEHWNGLPTFIKQEDVMTLIERIPPLGLRLAHAEPWMKRLAYANGDTITKAYTDFKEKIKQSNKIYTTESDKEELLTSFERFENGTLAVRSVYEKQLRRVEKAHQALVQYRDNNQERSGLTGERASALTGILTAYSRIPLQLEEAELKRFKRTEAYQKAQETDEHLSLSQRHMKHYQECPPLEKQIELLNEVLTSQRNLDDDTNKYSVLFKHHPHPKGLWKKITQVDSSPILKLTALRDALVTAEEARKAFIKADSELPEPLLGDQAYISQQHRRSFHETARDQLASSAEKEVTGSSIQDNLDSPKTNPVSLVRKMATDYEQMLTKRSIFKEKKQDKEDESEARKNKP</sequence>
<feature type="region of interest" description="Disordered" evidence="1">
    <location>
        <begin position="340"/>
        <end position="380"/>
    </location>
</feature>
<dbReference type="RefSeq" id="WP_058453760.1">
    <property type="nucleotide sequence ID" value="NZ_CAAAIB010000001.1"/>
</dbReference>
<evidence type="ECO:0000313" key="2">
    <source>
        <dbReference type="EMBL" id="KTD24233.1"/>
    </source>
</evidence>
<evidence type="ECO:0000313" key="3">
    <source>
        <dbReference type="Proteomes" id="UP000054908"/>
    </source>
</evidence>
<dbReference type="OrthoDB" id="7024727at2"/>
<name>A0A0W0VWG0_9GAMM</name>
<accession>A0A0W0VWG0</accession>
<organism evidence="2 3">
    <name type="scientific">Legionella maceachernii</name>
    <dbReference type="NCBI Taxonomy" id="466"/>
    <lineage>
        <taxon>Bacteria</taxon>
        <taxon>Pseudomonadati</taxon>
        <taxon>Pseudomonadota</taxon>
        <taxon>Gammaproteobacteria</taxon>
        <taxon>Legionellales</taxon>
        <taxon>Legionellaceae</taxon>
        <taxon>Legionella</taxon>
    </lineage>
</organism>
<dbReference type="EMBL" id="LNYL01000051">
    <property type="protein sequence ID" value="KTD24233.1"/>
    <property type="molecule type" value="Genomic_DNA"/>
</dbReference>
<protein>
    <submittedName>
        <fullName evidence="2">EbhA protein</fullName>
    </submittedName>
</protein>
<keyword evidence="3" id="KW-1185">Reference proteome</keyword>
<proteinExistence type="predicted"/>